<dbReference type="InterPro" id="IPR049730">
    <property type="entry name" value="SNF2/RAD54-like_C"/>
</dbReference>
<evidence type="ECO:0000259" key="3">
    <source>
        <dbReference type="PROSITE" id="PS51192"/>
    </source>
</evidence>
<feature type="compositionally biased region" description="Basic and acidic residues" evidence="2">
    <location>
        <begin position="893"/>
        <end position="903"/>
    </location>
</feature>
<feature type="compositionally biased region" description="Low complexity" evidence="2">
    <location>
        <begin position="855"/>
        <end position="867"/>
    </location>
</feature>
<organism evidence="5 6">
    <name type="scientific">Bodo saltans</name>
    <name type="common">Flagellated protozoan</name>
    <dbReference type="NCBI Taxonomy" id="75058"/>
    <lineage>
        <taxon>Eukaryota</taxon>
        <taxon>Discoba</taxon>
        <taxon>Euglenozoa</taxon>
        <taxon>Kinetoplastea</taxon>
        <taxon>Metakinetoplastina</taxon>
        <taxon>Eubodonida</taxon>
        <taxon>Bodonidae</taxon>
        <taxon>Bodo</taxon>
    </lineage>
</organism>
<evidence type="ECO:0000256" key="1">
    <source>
        <dbReference type="ARBA" id="ARBA00022801"/>
    </source>
</evidence>
<gene>
    <name evidence="5" type="ORF">BSAL_22645</name>
</gene>
<dbReference type="VEuPathDB" id="TriTrypDB:BSAL_22645"/>
<feature type="compositionally biased region" description="Polar residues" evidence="2">
    <location>
        <begin position="819"/>
        <end position="828"/>
    </location>
</feature>
<keyword evidence="1" id="KW-0378">Hydrolase</keyword>
<feature type="compositionally biased region" description="Low complexity" evidence="2">
    <location>
        <begin position="752"/>
        <end position="762"/>
    </location>
</feature>
<dbReference type="SUPFAM" id="SSF52540">
    <property type="entry name" value="P-loop containing nucleoside triphosphate hydrolases"/>
    <property type="match status" value="2"/>
</dbReference>
<feature type="region of interest" description="Disordered" evidence="2">
    <location>
        <begin position="711"/>
        <end position="767"/>
    </location>
</feature>
<dbReference type="InterPro" id="IPR014001">
    <property type="entry name" value="Helicase_ATP-bd"/>
</dbReference>
<dbReference type="Proteomes" id="UP000051952">
    <property type="component" value="Unassembled WGS sequence"/>
</dbReference>
<feature type="domain" description="Helicase C-terminal" evidence="4">
    <location>
        <begin position="519"/>
        <end position="683"/>
    </location>
</feature>
<feature type="compositionally biased region" description="Pro residues" evidence="2">
    <location>
        <begin position="42"/>
        <end position="51"/>
    </location>
</feature>
<dbReference type="PANTHER" id="PTHR45766">
    <property type="entry name" value="DNA ANNEALING HELICASE AND ENDONUCLEASE ZRANB3 FAMILY MEMBER"/>
    <property type="match status" value="1"/>
</dbReference>
<dbReference type="InterPro" id="IPR000330">
    <property type="entry name" value="SNF2_N"/>
</dbReference>
<keyword evidence="5" id="KW-0067">ATP-binding</keyword>
<feature type="compositionally biased region" description="Low complexity" evidence="2">
    <location>
        <begin position="804"/>
        <end position="818"/>
    </location>
</feature>
<feature type="compositionally biased region" description="Low complexity" evidence="2">
    <location>
        <begin position="78"/>
        <end position="95"/>
    </location>
</feature>
<dbReference type="GO" id="GO:0031297">
    <property type="term" value="P:replication fork processing"/>
    <property type="evidence" value="ECO:0007669"/>
    <property type="project" value="TreeGrafter"/>
</dbReference>
<feature type="compositionally biased region" description="Polar residues" evidence="2">
    <location>
        <begin position="717"/>
        <end position="730"/>
    </location>
</feature>
<dbReference type="GO" id="GO:0005524">
    <property type="term" value="F:ATP binding"/>
    <property type="evidence" value="ECO:0007669"/>
    <property type="project" value="InterPro"/>
</dbReference>
<accession>A0A0S4JHP8</accession>
<evidence type="ECO:0000259" key="4">
    <source>
        <dbReference type="PROSITE" id="PS51194"/>
    </source>
</evidence>
<evidence type="ECO:0000256" key="2">
    <source>
        <dbReference type="SAM" id="MobiDB-lite"/>
    </source>
</evidence>
<keyword evidence="6" id="KW-1185">Reference proteome</keyword>
<dbReference type="GO" id="GO:0004386">
    <property type="term" value="F:helicase activity"/>
    <property type="evidence" value="ECO:0007669"/>
    <property type="project" value="UniProtKB-KW"/>
</dbReference>
<feature type="region of interest" description="Disordered" evidence="2">
    <location>
        <begin position="42"/>
        <end position="62"/>
    </location>
</feature>
<dbReference type="Pfam" id="PF00176">
    <property type="entry name" value="SNF2-rel_dom"/>
    <property type="match status" value="1"/>
</dbReference>
<sequence length="903" mass="98931">MYTCKCGAPVLPFGARDGKLKFRCPLSKCKLFATSFVRPDGYPRPPFPRPHNPSASSSTVRPQDDHSVFFEACLLPSSSSSSASRTTPPTASPSSQQGTPMEESSGGLGLHVRTRSLSANLHACLLEPMFCGMRLPHDEPGGVIVFRFPVSCKADLLTALHAMTTPRVTVYDLPAFFCKCFESLEMQYARRMKCHLEEDSEESIAEKNDKQAIEERNEIRSIRKAMSDDSSRLFSQLKPYQRRGVEFIVEHGGRGMIADEMGLGKTVQAIAVAHLYRDEWPLLILCPVSLMENWAREIMRWLGIPRGRMVCLNGGKQRADLSVHSVVIVAYSSVKCVESDPQYCVVIMDESHLIKSPDARRSIAAVELGSKATRVVLLSGTPSMSRPAELYTQLSTIHPKEIPTKSQFDARYSGAYFDDYGYHNTNHSHLAELFVLLKHFAIRRKKKDVLEELPAKTRSILYVNITAKEKKLMEASMKDLRSSVAKAASNGGEASLGSAARGPNAFELKLSTAKAKIPAVKDYVVDLLEGTILPTEEKVILFAHHKEMMAALEEAVRSVRPKAPVDYILIRGETPVGDREALADHFRTEPKCHVAILSMQACGTGHNFTCASMVVFTELDWNPSTHLQCEDRVHRIGQSNECTIRYLLAEDTSDAVVWPLLQEKMTVTSAMLDNVGRDEKKEFGSAASEQQRRNDVPVEVKQVTLDRFFTQKPKLSADSTPSQTPTTVASTPPAKTVDGDIPAEAPQPAPPQVSASPPSQSTSHHHHAVAPFAIARTPAFGGAQQQQKQQAAVVVTRSQPTLHSTITATPSPVTSTAPNSLPSQQQQNAVSSSITASSASQPVTGPPKRTMLQFSTTSAATPSPLATVLGAPPLATRPRSAERSSPSHRNSKRQREDEVIIID</sequence>
<evidence type="ECO:0000313" key="6">
    <source>
        <dbReference type="Proteomes" id="UP000051952"/>
    </source>
</evidence>
<keyword evidence="5" id="KW-0547">Nucleotide-binding</keyword>
<dbReference type="PROSITE" id="PS51194">
    <property type="entry name" value="HELICASE_CTER"/>
    <property type="match status" value="1"/>
</dbReference>
<dbReference type="GO" id="GO:0043596">
    <property type="term" value="C:nuclear replication fork"/>
    <property type="evidence" value="ECO:0007669"/>
    <property type="project" value="TreeGrafter"/>
</dbReference>
<dbReference type="EMBL" id="CYKH01001758">
    <property type="protein sequence ID" value="CUG89667.1"/>
    <property type="molecule type" value="Genomic_DNA"/>
</dbReference>
<dbReference type="AlphaFoldDB" id="A0A0S4JHP8"/>
<dbReference type="OrthoDB" id="2801544at2759"/>
<dbReference type="InterPro" id="IPR038718">
    <property type="entry name" value="SNF2-like_sf"/>
</dbReference>
<dbReference type="SMART" id="SM00490">
    <property type="entry name" value="HELICc"/>
    <property type="match status" value="1"/>
</dbReference>
<dbReference type="GO" id="GO:0006281">
    <property type="term" value="P:DNA repair"/>
    <property type="evidence" value="ECO:0007669"/>
    <property type="project" value="TreeGrafter"/>
</dbReference>
<proteinExistence type="predicted"/>
<dbReference type="Gene3D" id="3.40.50.300">
    <property type="entry name" value="P-loop containing nucleotide triphosphate hydrolases"/>
    <property type="match status" value="1"/>
</dbReference>
<dbReference type="InterPro" id="IPR027417">
    <property type="entry name" value="P-loop_NTPase"/>
</dbReference>
<keyword evidence="5" id="KW-0347">Helicase</keyword>
<feature type="region of interest" description="Disordered" evidence="2">
    <location>
        <begin position="803"/>
        <end position="903"/>
    </location>
</feature>
<reference evidence="6" key="1">
    <citation type="submission" date="2015-09" db="EMBL/GenBank/DDBJ databases">
        <authorList>
            <consortium name="Pathogen Informatics"/>
        </authorList>
    </citation>
    <scope>NUCLEOTIDE SEQUENCE [LARGE SCALE GENOMIC DNA]</scope>
    <source>
        <strain evidence="6">Lake Konstanz</strain>
    </source>
</reference>
<name>A0A0S4JHP8_BODSA</name>
<dbReference type="InterPro" id="IPR001650">
    <property type="entry name" value="Helicase_C-like"/>
</dbReference>
<dbReference type="PANTHER" id="PTHR45766:SF6">
    <property type="entry name" value="SWI_SNF-RELATED MATRIX-ASSOCIATED ACTIN-DEPENDENT REGULATOR OF CHROMATIN SUBFAMILY A-LIKE PROTEIN 1"/>
    <property type="match status" value="1"/>
</dbReference>
<dbReference type="CDD" id="cd18793">
    <property type="entry name" value="SF2_C_SNF"/>
    <property type="match status" value="1"/>
</dbReference>
<protein>
    <submittedName>
        <fullName evidence="5">DNA helicase, putative</fullName>
    </submittedName>
</protein>
<feature type="domain" description="Helicase ATP-binding" evidence="3">
    <location>
        <begin position="246"/>
        <end position="400"/>
    </location>
</feature>
<dbReference type="Gene3D" id="3.40.50.10810">
    <property type="entry name" value="Tandem AAA-ATPase domain"/>
    <property type="match status" value="1"/>
</dbReference>
<dbReference type="GO" id="GO:0016787">
    <property type="term" value="F:hydrolase activity"/>
    <property type="evidence" value="ECO:0007669"/>
    <property type="project" value="UniProtKB-KW"/>
</dbReference>
<evidence type="ECO:0000313" key="5">
    <source>
        <dbReference type="EMBL" id="CUG89667.1"/>
    </source>
</evidence>
<dbReference type="SMART" id="SM00487">
    <property type="entry name" value="DEXDc"/>
    <property type="match status" value="1"/>
</dbReference>
<dbReference type="PROSITE" id="PS51192">
    <property type="entry name" value="HELICASE_ATP_BIND_1"/>
    <property type="match status" value="1"/>
</dbReference>
<dbReference type="Pfam" id="PF00271">
    <property type="entry name" value="Helicase_C"/>
    <property type="match status" value="1"/>
</dbReference>
<feature type="region of interest" description="Disordered" evidence="2">
    <location>
        <begin position="78"/>
        <end position="108"/>
    </location>
</feature>
<feature type="compositionally biased region" description="Low complexity" evidence="2">
    <location>
        <begin position="829"/>
        <end position="840"/>
    </location>
</feature>